<keyword evidence="3" id="KW-1185">Reference proteome</keyword>
<evidence type="ECO:0000313" key="3">
    <source>
        <dbReference type="Proteomes" id="UP001174997"/>
    </source>
</evidence>
<feature type="compositionally biased region" description="Polar residues" evidence="1">
    <location>
        <begin position="105"/>
        <end position="116"/>
    </location>
</feature>
<reference evidence="2" key="1">
    <citation type="submission" date="2023-06" db="EMBL/GenBank/DDBJ databases">
        <title>Genome-scale phylogeny and comparative genomics of the fungal order Sordariales.</title>
        <authorList>
            <consortium name="Lawrence Berkeley National Laboratory"/>
            <person name="Hensen N."/>
            <person name="Bonometti L."/>
            <person name="Westerberg I."/>
            <person name="Brannstrom I.O."/>
            <person name="Guillou S."/>
            <person name="Cros-Aarteil S."/>
            <person name="Calhoun S."/>
            <person name="Haridas S."/>
            <person name="Kuo A."/>
            <person name="Mondo S."/>
            <person name="Pangilinan J."/>
            <person name="Riley R."/>
            <person name="Labutti K."/>
            <person name="Andreopoulos B."/>
            <person name="Lipzen A."/>
            <person name="Chen C."/>
            <person name="Yanf M."/>
            <person name="Daum C."/>
            <person name="Ng V."/>
            <person name="Clum A."/>
            <person name="Steindorff A."/>
            <person name="Ohm R."/>
            <person name="Martin F."/>
            <person name="Silar P."/>
            <person name="Natvig D."/>
            <person name="Lalanne C."/>
            <person name="Gautier V."/>
            <person name="Ament-Velasquez S.L."/>
            <person name="Kruys A."/>
            <person name="Hutchinson M.I."/>
            <person name="Powell A.J."/>
            <person name="Barry K."/>
            <person name="Miller A.N."/>
            <person name="Grigoriev I.V."/>
            <person name="Debuchy R."/>
            <person name="Gladieux P."/>
            <person name="Thoren M.H."/>
            <person name="Johannesson H."/>
        </authorList>
    </citation>
    <scope>NUCLEOTIDE SEQUENCE</scope>
    <source>
        <strain evidence="2">CBS 307.81</strain>
    </source>
</reference>
<feature type="compositionally biased region" description="Basic and acidic residues" evidence="1">
    <location>
        <begin position="35"/>
        <end position="44"/>
    </location>
</feature>
<feature type="region of interest" description="Disordered" evidence="1">
    <location>
        <begin position="33"/>
        <end position="249"/>
    </location>
</feature>
<feature type="compositionally biased region" description="Basic and acidic residues" evidence="1">
    <location>
        <begin position="176"/>
        <end position="185"/>
    </location>
</feature>
<protein>
    <submittedName>
        <fullName evidence="2">Uncharacterized protein</fullName>
    </submittedName>
</protein>
<dbReference type="EMBL" id="JAULSY010000076">
    <property type="protein sequence ID" value="KAK0667166.1"/>
    <property type="molecule type" value="Genomic_DNA"/>
</dbReference>
<dbReference type="Proteomes" id="UP001174997">
    <property type="component" value="Unassembled WGS sequence"/>
</dbReference>
<evidence type="ECO:0000256" key="1">
    <source>
        <dbReference type="SAM" id="MobiDB-lite"/>
    </source>
</evidence>
<organism evidence="2 3">
    <name type="scientific">Cercophora samala</name>
    <dbReference type="NCBI Taxonomy" id="330535"/>
    <lineage>
        <taxon>Eukaryota</taxon>
        <taxon>Fungi</taxon>
        <taxon>Dikarya</taxon>
        <taxon>Ascomycota</taxon>
        <taxon>Pezizomycotina</taxon>
        <taxon>Sordariomycetes</taxon>
        <taxon>Sordariomycetidae</taxon>
        <taxon>Sordariales</taxon>
        <taxon>Lasiosphaeriaceae</taxon>
        <taxon>Cercophora</taxon>
    </lineage>
</organism>
<feature type="compositionally biased region" description="Gly residues" evidence="1">
    <location>
        <begin position="196"/>
        <end position="212"/>
    </location>
</feature>
<sequence length="249" mass="27258">MLRRPLTTLTITPEDIADYEDRLAEKHRIQARFVARRDREERRSLGVPAPPAPETRRRIIPSSSPSPPPPQQRHQQHQQHHHQPSESEEEEVSYYARAQQQARQVSLSFQGQQTPMQGGGAGDGQEDEDVEMMSAPPLPPSTGVPQTRAQARMGMVGGGEMETPSGVRGGQPVRRSTRERSREVELMGPPPVMGGRLRGGVGGRGRGAGQGGMEMVTPETRMGGRSREERIGAAAPAPPQAPRRGRRGE</sequence>
<proteinExistence type="predicted"/>
<dbReference type="AlphaFoldDB" id="A0AA39ZA82"/>
<evidence type="ECO:0000313" key="2">
    <source>
        <dbReference type="EMBL" id="KAK0667166.1"/>
    </source>
</evidence>
<accession>A0AA39ZA82</accession>
<name>A0AA39ZA82_9PEZI</name>
<gene>
    <name evidence="2" type="ORF">QBC41DRAFT_348197</name>
</gene>
<comment type="caution">
    <text evidence="2">The sequence shown here is derived from an EMBL/GenBank/DDBJ whole genome shotgun (WGS) entry which is preliminary data.</text>
</comment>